<organism evidence="2 3">
    <name type="scientific">Blepharisma stoltei</name>
    <dbReference type="NCBI Taxonomy" id="1481888"/>
    <lineage>
        <taxon>Eukaryota</taxon>
        <taxon>Sar</taxon>
        <taxon>Alveolata</taxon>
        <taxon>Ciliophora</taxon>
        <taxon>Postciliodesmatophora</taxon>
        <taxon>Heterotrichea</taxon>
        <taxon>Heterotrichida</taxon>
        <taxon>Blepharismidae</taxon>
        <taxon>Blepharisma</taxon>
    </lineage>
</organism>
<dbReference type="InterPro" id="IPR011043">
    <property type="entry name" value="Gal_Oxase/kelch_b-propeller"/>
</dbReference>
<feature type="compositionally biased region" description="Basic and acidic residues" evidence="1">
    <location>
        <begin position="1"/>
        <end position="24"/>
    </location>
</feature>
<gene>
    <name evidence="2" type="ORF">BSTOLATCC_MIC15510</name>
</gene>
<proteinExistence type="predicted"/>
<keyword evidence="3" id="KW-1185">Reference proteome</keyword>
<evidence type="ECO:0000313" key="2">
    <source>
        <dbReference type="EMBL" id="CAG9316067.1"/>
    </source>
</evidence>
<accession>A0AAU9INP5</accession>
<dbReference type="AlphaFoldDB" id="A0AAU9INP5"/>
<name>A0AAU9INP5_9CILI</name>
<dbReference type="SUPFAM" id="SSF50965">
    <property type="entry name" value="Galactose oxidase, central domain"/>
    <property type="match status" value="1"/>
</dbReference>
<feature type="region of interest" description="Disordered" evidence="1">
    <location>
        <begin position="1"/>
        <end position="34"/>
    </location>
</feature>
<reference evidence="2" key="1">
    <citation type="submission" date="2021-09" db="EMBL/GenBank/DDBJ databases">
        <authorList>
            <consortium name="AG Swart"/>
            <person name="Singh M."/>
            <person name="Singh A."/>
            <person name="Seah K."/>
            <person name="Emmerich C."/>
        </authorList>
    </citation>
    <scope>NUCLEOTIDE SEQUENCE</scope>
    <source>
        <strain evidence="2">ATCC30299</strain>
    </source>
</reference>
<dbReference type="Proteomes" id="UP001162131">
    <property type="component" value="Unassembled WGS sequence"/>
</dbReference>
<sequence length="480" mass="56229">MFFQESKKSNAIETTPDHPIEHPQGHTYENPIENPIEHPLRRSYEISLKKPNPAIESTLSLIYEQISSITEIKNKFSNDFLKWSCCSKLLKSSLNSIEQYNHTLDQIKTAVENAQSIDDFPLSLLEIMNIADNIKIQIECIEKLNEILLLENQVKMYWLAKFSENPEKIDKLKSELSSTIEDIENWCSHLRKIKNQLKFIDDAKIYNIINALKPISELINNNFKVKHFFYIKDSQLWIYGTEAWRWSYISLPFDQYDSYSYDGKVIELPNSEIFCLTDDNDIFTFDLKTWRINKKYPDSSGYRYSLLLSYENCVYLFCFKPNSLACLEKFNISSTIKTSLPSPPIDCKSSLSGCVYKNSFLFCAKASSRLFKFDLLIESYSQLPISVNSKFVKMLFTGNMRVYIANQNYGIFESEVDNEYHWNQIGQYQIDSIEKCIDFSHLNFTYFSIVKHGLMKVYLFDLGNKKIYKTNKDYYGRVDI</sequence>
<protein>
    <submittedName>
        <fullName evidence="2">Uncharacterized protein</fullName>
    </submittedName>
</protein>
<evidence type="ECO:0000256" key="1">
    <source>
        <dbReference type="SAM" id="MobiDB-lite"/>
    </source>
</evidence>
<evidence type="ECO:0000313" key="3">
    <source>
        <dbReference type="Proteomes" id="UP001162131"/>
    </source>
</evidence>
<comment type="caution">
    <text evidence="2">The sequence shown here is derived from an EMBL/GenBank/DDBJ whole genome shotgun (WGS) entry which is preliminary data.</text>
</comment>
<dbReference type="EMBL" id="CAJZBQ010000015">
    <property type="protein sequence ID" value="CAG9316067.1"/>
    <property type="molecule type" value="Genomic_DNA"/>
</dbReference>